<dbReference type="InterPro" id="IPR001763">
    <property type="entry name" value="Rhodanese-like_dom"/>
</dbReference>
<gene>
    <name evidence="2" type="ORF">HBA54_14675</name>
</gene>
<sequence>MQDGYAGDLRPAEAWALLKENPQAVLVDVRTMPEWNFVGLPRLDSLGKETVCVSWQVFPDMAMNAGFAAEVAARGVTKDQTVLLICRSGVRSRSAAMALTAEGFGPCYNVAEGFEGDRDDTLHRGSVGGWKVAGLPWAQG</sequence>
<name>A0A967EYN0_9PROT</name>
<dbReference type="AlphaFoldDB" id="A0A967EYN0"/>
<evidence type="ECO:0000259" key="1">
    <source>
        <dbReference type="PROSITE" id="PS50206"/>
    </source>
</evidence>
<feature type="domain" description="Rhodanese" evidence="1">
    <location>
        <begin position="20"/>
        <end position="126"/>
    </location>
</feature>
<dbReference type="PROSITE" id="PS50206">
    <property type="entry name" value="RHODANESE_3"/>
    <property type="match status" value="1"/>
</dbReference>
<dbReference type="InterPro" id="IPR044240">
    <property type="entry name" value="STR4-like"/>
</dbReference>
<dbReference type="SMART" id="SM00450">
    <property type="entry name" value="RHOD"/>
    <property type="match status" value="1"/>
</dbReference>
<dbReference type="PANTHER" id="PTHR47377:SF1">
    <property type="entry name" value="RHODANESE-LIKE DOMAIN-CONTAINING PROTEIN 4, CHLOROPLASTIC"/>
    <property type="match status" value="1"/>
</dbReference>
<dbReference type="SUPFAM" id="SSF52821">
    <property type="entry name" value="Rhodanese/Cell cycle control phosphatase"/>
    <property type="match status" value="1"/>
</dbReference>
<comment type="caution">
    <text evidence="2">The sequence shown here is derived from an EMBL/GenBank/DDBJ whole genome shotgun (WGS) entry which is preliminary data.</text>
</comment>
<accession>A0A967EYN0</accession>
<dbReference type="InterPro" id="IPR036873">
    <property type="entry name" value="Rhodanese-like_dom_sf"/>
</dbReference>
<reference evidence="2" key="1">
    <citation type="submission" date="2020-03" db="EMBL/GenBank/DDBJ databases">
        <title>Genome of Pelagibius litoralis DSM 21314T.</title>
        <authorList>
            <person name="Wang G."/>
        </authorList>
    </citation>
    <scope>NUCLEOTIDE SEQUENCE</scope>
    <source>
        <strain evidence="2">DSM 21314</strain>
    </source>
</reference>
<dbReference type="CDD" id="cd01522">
    <property type="entry name" value="RHOD_1"/>
    <property type="match status" value="1"/>
</dbReference>
<dbReference type="EMBL" id="JAAQPH010000010">
    <property type="protein sequence ID" value="NIA69846.1"/>
    <property type="molecule type" value="Genomic_DNA"/>
</dbReference>
<organism evidence="2 3">
    <name type="scientific">Pelagibius litoralis</name>
    <dbReference type="NCBI Taxonomy" id="374515"/>
    <lineage>
        <taxon>Bacteria</taxon>
        <taxon>Pseudomonadati</taxon>
        <taxon>Pseudomonadota</taxon>
        <taxon>Alphaproteobacteria</taxon>
        <taxon>Rhodospirillales</taxon>
        <taxon>Rhodovibrionaceae</taxon>
        <taxon>Pelagibius</taxon>
    </lineage>
</organism>
<keyword evidence="3" id="KW-1185">Reference proteome</keyword>
<dbReference type="Gene3D" id="3.40.250.10">
    <property type="entry name" value="Rhodanese-like domain"/>
    <property type="match status" value="1"/>
</dbReference>
<proteinExistence type="predicted"/>
<protein>
    <submittedName>
        <fullName evidence="2">Rhodanese-like domain-containing protein</fullName>
    </submittedName>
</protein>
<dbReference type="RefSeq" id="WP_167225838.1">
    <property type="nucleotide sequence ID" value="NZ_JAAQPH010000010.1"/>
</dbReference>
<dbReference type="Pfam" id="PF00581">
    <property type="entry name" value="Rhodanese"/>
    <property type="match status" value="1"/>
</dbReference>
<evidence type="ECO:0000313" key="3">
    <source>
        <dbReference type="Proteomes" id="UP000761264"/>
    </source>
</evidence>
<dbReference type="PANTHER" id="PTHR47377">
    <property type="entry name" value="RHODANESE-LIKE DOMAIN-CONTAINING PROTEIN 4, CHLOROPLASTIC"/>
    <property type="match status" value="1"/>
</dbReference>
<evidence type="ECO:0000313" key="2">
    <source>
        <dbReference type="EMBL" id="NIA69846.1"/>
    </source>
</evidence>
<dbReference type="Proteomes" id="UP000761264">
    <property type="component" value="Unassembled WGS sequence"/>
</dbReference>